<proteinExistence type="predicted"/>
<comment type="caution">
    <text evidence="1">The sequence shown here is derived from an EMBL/GenBank/DDBJ whole genome shotgun (WGS) entry which is preliminary data.</text>
</comment>
<evidence type="ECO:0000313" key="1">
    <source>
        <dbReference type="EMBL" id="OAG27404.1"/>
    </source>
</evidence>
<dbReference type="STRING" id="1795632.TH606_06965"/>
<protein>
    <submittedName>
        <fullName evidence="1">Uncharacterized protein</fullName>
    </submittedName>
</protein>
<keyword evidence="2" id="KW-1185">Reference proteome</keyword>
<name>A0A177E631_9BACT</name>
<dbReference type="Proteomes" id="UP000076964">
    <property type="component" value="Unassembled WGS sequence"/>
</dbReference>
<evidence type="ECO:0000313" key="2">
    <source>
        <dbReference type="Proteomes" id="UP000076964"/>
    </source>
</evidence>
<dbReference type="AlphaFoldDB" id="A0A177E631"/>
<sequence>MYCRWYWGVVLNEKWLPITYDVYSGGTSESLSPDKLPKDTFDKRNTPRVYISLYIFKLPEKAPFY</sequence>
<organism evidence="1 2">
    <name type="scientific">Thermodesulfatator autotrophicus</name>
    <dbReference type="NCBI Taxonomy" id="1795632"/>
    <lineage>
        <taxon>Bacteria</taxon>
        <taxon>Pseudomonadati</taxon>
        <taxon>Thermodesulfobacteriota</taxon>
        <taxon>Thermodesulfobacteria</taxon>
        <taxon>Thermodesulfobacteriales</taxon>
        <taxon>Thermodesulfatatoraceae</taxon>
        <taxon>Thermodesulfatator</taxon>
    </lineage>
</organism>
<accession>A0A177E631</accession>
<gene>
    <name evidence="1" type="ORF">TH606_06965</name>
</gene>
<reference evidence="1 2" key="1">
    <citation type="submission" date="2016-02" db="EMBL/GenBank/DDBJ databases">
        <title>Draft genome sequence of Thermodesulfatator sp. S606.</title>
        <authorList>
            <person name="Lai Q."/>
            <person name="Cao J."/>
            <person name="Dupont S."/>
            <person name="Shao Z."/>
            <person name="Jebbar M."/>
            <person name="Alain K."/>
        </authorList>
    </citation>
    <scope>NUCLEOTIDE SEQUENCE [LARGE SCALE GENOMIC DNA]</scope>
    <source>
        <strain evidence="1 2">S606</strain>
    </source>
</reference>
<dbReference type="EMBL" id="LSFI01000030">
    <property type="protein sequence ID" value="OAG27404.1"/>
    <property type="molecule type" value="Genomic_DNA"/>
</dbReference>